<organism evidence="1 2">
    <name type="scientific">Aspergillus bertholletiae</name>
    <dbReference type="NCBI Taxonomy" id="1226010"/>
    <lineage>
        <taxon>Eukaryota</taxon>
        <taxon>Fungi</taxon>
        <taxon>Dikarya</taxon>
        <taxon>Ascomycota</taxon>
        <taxon>Pezizomycotina</taxon>
        <taxon>Eurotiomycetes</taxon>
        <taxon>Eurotiomycetidae</taxon>
        <taxon>Eurotiales</taxon>
        <taxon>Aspergillaceae</taxon>
        <taxon>Aspergillus</taxon>
        <taxon>Aspergillus subgen. Circumdati</taxon>
    </lineage>
</organism>
<evidence type="ECO:0000313" key="1">
    <source>
        <dbReference type="EMBL" id="KAE8379203.1"/>
    </source>
</evidence>
<dbReference type="AlphaFoldDB" id="A0A5N7BBR0"/>
<evidence type="ECO:0000313" key="2">
    <source>
        <dbReference type="Proteomes" id="UP000326198"/>
    </source>
</evidence>
<gene>
    <name evidence="1" type="ORF">BDV26DRAFT_173178</name>
</gene>
<sequence>MSPPVLERVRSVIHKARNAARLRRRSTISSNFNTQKQSIWKRLPDSVLVKILTQCEVQDIYSLLLSCRILRRRISHLEYAISQAYLRHRTRPDRRTTEETDSCELVPSVGDDLTFIAGLFPPPPPQYSTSAGAADDLPEYSFGYLADLTRCWKTCVRLSYYLAEYVVYRHLRNDSSSLSSSKTEQEVVYSKSVGLLQSRLLSSLAYIIFFLETYASTESATRSAENAYLVESQQSILQQPPFNNTQILLSTHHAMHLLCSSVRQLMAPDIAAASTETWLGLLLTTSTLERIVEFFVAAATDESAKATASAASGHWTNRMEFMWQMRRDWGEFVASGVLSLPQLRDVWFEAARREICRRGAIPHESEELVSVLHRSGVALRCEFCEE</sequence>
<proteinExistence type="predicted"/>
<dbReference type="Proteomes" id="UP000326198">
    <property type="component" value="Unassembled WGS sequence"/>
</dbReference>
<reference evidence="1 2" key="1">
    <citation type="submission" date="2019-04" db="EMBL/GenBank/DDBJ databases">
        <title>Friends and foes A comparative genomics studyof 23 Aspergillus species from section Flavi.</title>
        <authorList>
            <consortium name="DOE Joint Genome Institute"/>
            <person name="Kjaerbolling I."/>
            <person name="Vesth T."/>
            <person name="Frisvad J.C."/>
            <person name="Nybo J.L."/>
            <person name="Theobald S."/>
            <person name="Kildgaard S."/>
            <person name="Isbrandt T."/>
            <person name="Kuo A."/>
            <person name="Sato A."/>
            <person name="Lyhne E.K."/>
            <person name="Kogle M.E."/>
            <person name="Wiebenga A."/>
            <person name="Kun R.S."/>
            <person name="Lubbers R.J."/>
            <person name="Makela M.R."/>
            <person name="Barry K."/>
            <person name="Chovatia M."/>
            <person name="Clum A."/>
            <person name="Daum C."/>
            <person name="Haridas S."/>
            <person name="He G."/>
            <person name="LaButti K."/>
            <person name="Lipzen A."/>
            <person name="Mondo S."/>
            <person name="Riley R."/>
            <person name="Salamov A."/>
            <person name="Simmons B.A."/>
            <person name="Magnuson J.K."/>
            <person name="Henrissat B."/>
            <person name="Mortensen U.H."/>
            <person name="Larsen T.O."/>
            <person name="Devries R.P."/>
            <person name="Grigoriev I.V."/>
            <person name="Machida M."/>
            <person name="Baker S.E."/>
            <person name="Andersen M.R."/>
        </authorList>
    </citation>
    <scope>NUCLEOTIDE SEQUENCE [LARGE SCALE GENOMIC DNA]</scope>
    <source>
        <strain evidence="1 2">IBT 29228</strain>
    </source>
</reference>
<keyword evidence="2" id="KW-1185">Reference proteome</keyword>
<accession>A0A5N7BBR0</accession>
<dbReference type="EMBL" id="ML736197">
    <property type="protein sequence ID" value="KAE8379203.1"/>
    <property type="molecule type" value="Genomic_DNA"/>
</dbReference>
<name>A0A5N7BBR0_9EURO</name>
<dbReference type="SUPFAM" id="SSF81383">
    <property type="entry name" value="F-box domain"/>
    <property type="match status" value="1"/>
</dbReference>
<dbReference type="InterPro" id="IPR036047">
    <property type="entry name" value="F-box-like_dom_sf"/>
</dbReference>
<evidence type="ECO:0008006" key="3">
    <source>
        <dbReference type="Google" id="ProtNLM"/>
    </source>
</evidence>
<protein>
    <recommendedName>
        <fullName evidence="3">F-box domain-containing protein</fullName>
    </recommendedName>
</protein>
<dbReference type="CDD" id="cd09917">
    <property type="entry name" value="F-box_SF"/>
    <property type="match status" value="1"/>
</dbReference>
<dbReference type="OrthoDB" id="4467576at2759"/>